<evidence type="ECO:0000256" key="1">
    <source>
        <dbReference type="ARBA" id="ARBA00006215"/>
    </source>
</evidence>
<dbReference type="Proteomes" id="UP000749559">
    <property type="component" value="Unassembled WGS sequence"/>
</dbReference>
<evidence type="ECO:0000313" key="5">
    <source>
        <dbReference type="Proteomes" id="UP000749559"/>
    </source>
</evidence>
<dbReference type="InterPro" id="IPR032732">
    <property type="entry name" value="SPATA6_N"/>
</dbReference>
<dbReference type="Pfam" id="PF14909">
    <property type="entry name" value="SPATA6"/>
    <property type="match status" value="1"/>
</dbReference>
<proteinExistence type="inferred from homology"/>
<feature type="compositionally biased region" description="Basic residues" evidence="3">
    <location>
        <begin position="179"/>
        <end position="188"/>
    </location>
</feature>
<feature type="region of interest" description="Disordered" evidence="3">
    <location>
        <begin position="219"/>
        <end position="262"/>
    </location>
</feature>
<sequence>MPKKGLRCTVEVNVHAVTAPGVWLQRRDDVYISVCLLGQHRRSQLVTPVFPLLIHEKMRFEKVYYTALDPAFVSELLEDEHVMMELIQVSEYGVGRVLATYEENAREFLYPYPTYGPVYGTTDRELLMERTIDFPGISPKVEFSTKTTIKQTKTYYDANNSDLAMTSTDEDFQTGRRSTSPRRSRSRQRSPSPSMRRQMAEISLEEDDDNKAPFVVRKLDKSLIGRTPGSPPPGGKKKKKKKATSGTSNSTMSRSRSISPTRGVKVTTREYCPHCLNPHTEKNCTVCALYRRYTGKRYWGHSYHHHPDGHHTHSVVKAMRESTRQPRPILSSTQLDRDYSSDDDVLELRAPDYTLSPRSPRHTRGYSAPIIRPPPRPISPLLFKSSLRNRLGDDPYISPRLSVDARVERALARSRSQERLNRSLTSLYTSPRIGGTRVALCIASLVHLDDNSYWSARAADYTGKSHRQLFNDNMVKVYSDMYKSAMDQSPRRARTQFLN</sequence>
<feature type="region of interest" description="Disordered" evidence="3">
    <location>
        <begin position="306"/>
        <end position="371"/>
    </location>
</feature>
<accession>A0A8J1U914</accession>
<dbReference type="AlphaFoldDB" id="A0A8J1U914"/>
<comment type="caution">
    <text evidence="4">The sequence shown here is derived from an EMBL/GenBank/DDBJ whole genome shotgun (WGS) entry which is preliminary data.</text>
</comment>
<organism evidence="4 5">
    <name type="scientific">Owenia fusiformis</name>
    <name type="common">Polychaete worm</name>
    <dbReference type="NCBI Taxonomy" id="6347"/>
    <lineage>
        <taxon>Eukaryota</taxon>
        <taxon>Metazoa</taxon>
        <taxon>Spiralia</taxon>
        <taxon>Lophotrochozoa</taxon>
        <taxon>Annelida</taxon>
        <taxon>Polychaeta</taxon>
        <taxon>Sedentaria</taxon>
        <taxon>Canalipalpata</taxon>
        <taxon>Sabellida</taxon>
        <taxon>Oweniida</taxon>
        <taxon>Oweniidae</taxon>
        <taxon>Owenia</taxon>
    </lineage>
</organism>
<keyword evidence="2" id="KW-0597">Phosphoprotein</keyword>
<name>A0A8J1U914_OWEFU</name>
<dbReference type="PANTHER" id="PTHR16435:SF6">
    <property type="entry name" value="IP09370P"/>
    <property type="match status" value="1"/>
</dbReference>
<reference evidence="4" key="1">
    <citation type="submission" date="2022-03" db="EMBL/GenBank/DDBJ databases">
        <authorList>
            <person name="Martin C."/>
        </authorList>
    </citation>
    <scope>NUCLEOTIDE SEQUENCE</scope>
</reference>
<dbReference type="PANTHER" id="PTHR16435">
    <property type="entry name" value="SPERMATOGENESIS-ASSOCIATED PROTEIN 6 SPATA6"/>
    <property type="match status" value="1"/>
</dbReference>
<dbReference type="InterPro" id="IPR042769">
    <property type="entry name" value="SPATA6_fam"/>
</dbReference>
<evidence type="ECO:0000256" key="3">
    <source>
        <dbReference type="SAM" id="MobiDB-lite"/>
    </source>
</evidence>
<dbReference type="OrthoDB" id="5963614at2759"/>
<comment type="similarity">
    <text evidence="1">Belongs to the SPATA6 family.</text>
</comment>
<evidence type="ECO:0000313" key="4">
    <source>
        <dbReference type="EMBL" id="CAH1773721.1"/>
    </source>
</evidence>
<feature type="compositionally biased region" description="Basic and acidic residues" evidence="3">
    <location>
        <begin position="335"/>
        <end position="350"/>
    </location>
</feature>
<dbReference type="GO" id="GO:0007283">
    <property type="term" value="P:spermatogenesis"/>
    <property type="evidence" value="ECO:0007669"/>
    <property type="project" value="InterPro"/>
</dbReference>
<feature type="compositionally biased region" description="Low complexity" evidence="3">
    <location>
        <begin position="244"/>
        <end position="262"/>
    </location>
</feature>
<dbReference type="GO" id="GO:0120212">
    <property type="term" value="C:sperm head-tail coupling apparatus"/>
    <property type="evidence" value="ECO:0007669"/>
    <property type="project" value="InterPro"/>
</dbReference>
<feature type="region of interest" description="Disordered" evidence="3">
    <location>
        <begin position="166"/>
        <end position="198"/>
    </location>
</feature>
<dbReference type="GO" id="GO:0032027">
    <property type="term" value="F:myosin light chain binding"/>
    <property type="evidence" value="ECO:0007669"/>
    <property type="project" value="InterPro"/>
</dbReference>
<keyword evidence="5" id="KW-1185">Reference proteome</keyword>
<evidence type="ECO:0000256" key="2">
    <source>
        <dbReference type="ARBA" id="ARBA00022553"/>
    </source>
</evidence>
<protein>
    <submittedName>
        <fullName evidence="4">Uncharacterized protein</fullName>
    </submittedName>
</protein>
<gene>
    <name evidence="4" type="ORF">OFUS_LOCUS1284</name>
</gene>
<dbReference type="EMBL" id="CAIIXF020000001">
    <property type="protein sequence ID" value="CAH1773721.1"/>
    <property type="molecule type" value="Genomic_DNA"/>
</dbReference>